<evidence type="ECO:0000313" key="5">
    <source>
        <dbReference type="Proteomes" id="UP001165587"/>
    </source>
</evidence>
<dbReference type="PANTHER" id="PTHR33744:SF1">
    <property type="entry name" value="DNA-BINDING TRANSCRIPTIONAL ACTIVATOR ADER"/>
    <property type="match status" value="1"/>
</dbReference>
<dbReference type="Proteomes" id="UP001165587">
    <property type="component" value="Unassembled WGS sequence"/>
</dbReference>
<accession>A0AA42BUM2</accession>
<feature type="domain" description="PucR C-terminal helix-turn-helix" evidence="3">
    <location>
        <begin position="481"/>
        <end position="536"/>
    </location>
</feature>
<feature type="region of interest" description="Disordered" evidence="1">
    <location>
        <begin position="227"/>
        <end position="270"/>
    </location>
</feature>
<dbReference type="Gene3D" id="1.10.10.2840">
    <property type="entry name" value="PucR C-terminal helix-turn-helix domain"/>
    <property type="match status" value="1"/>
</dbReference>
<evidence type="ECO:0000259" key="3">
    <source>
        <dbReference type="Pfam" id="PF13556"/>
    </source>
</evidence>
<dbReference type="Pfam" id="PF07905">
    <property type="entry name" value="PucR"/>
    <property type="match status" value="1"/>
</dbReference>
<gene>
    <name evidence="4" type="ORF">N1028_06335</name>
</gene>
<feature type="domain" description="Purine catabolism PurC-like" evidence="2">
    <location>
        <begin position="16"/>
        <end position="122"/>
    </location>
</feature>
<dbReference type="Pfam" id="PF13556">
    <property type="entry name" value="HTH_30"/>
    <property type="match status" value="1"/>
</dbReference>
<dbReference type="InterPro" id="IPR012914">
    <property type="entry name" value="PucR_dom"/>
</dbReference>
<keyword evidence="5" id="KW-1185">Reference proteome</keyword>
<comment type="caution">
    <text evidence="4">The sequence shown here is derived from an EMBL/GenBank/DDBJ whole genome shotgun (WGS) entry which is preliminary data.</text>
</comment>
<dbReference type="InterPro" id="IPR025736">
    <property type="entry name" value="PucR_C-HTH_dom"/>
</dbReference>
<dbReference type="EMBL" id="JANLCK010000003">
    <property type="protein sequence ID" value="MCS5725509.1"/>
    <property type="molecule type" value="Genomic_DNA"/>
</dbReference>
<evidence type="ECO:0000259" key="2">
    <source>
        <dbReference type="Pfam" id="PF07905"/>
    </source>
</evidence>
<proteinExistence type="predicted"/>
<dbReference type="RefSeq" id="WP_259526019.1">
    <property type="nucleotide sequence ID" value="NZ_JANLCK010000003.1"/>
</dbReference>
<dbReference type="PANTHER" id="PTHR33744">
    <property type="entry name" value="CARBOHYDRATE DIACID REGULATOR"/>
    <property type="match status" value="1"/>
</dbReference>
<organism evidence="4 5">
    <name type="scientific">Herbiconiux oxytropis</name>
    <dbReference type="NCBI Taxonomy" id="2970915"/>
    <lineage>
        <taxon>Bacteria</taxon>
        <taxon>Bacillati</taxon>
        <taxon>Actinomycetota</taxon>
        <taxon>Actinomycetes</taxon>
        <taxon>Micrococcales</taxon>
        <taxon>Microbacteriaceae</taxon>
        <taxon>Herbiconiux</taxon>
    </lineage>
</organism>
<evidence type="ECO:0000313" key="4">
    <source>
        <dbReference type="EMBL" id="MCS5725509.1"/>
    </source>
</evidence>
<sequence length="547" mass="57585">MPITLDLVLAEQDFAIDLLTPQDLHDYAVDWAHNSDLPDPTPFVGAGQLLLTTGRQFANYDADDYRGYVQRLAGVGVVAIGFGTEVVREGTPAELVAACAEAGIPLVEIPYDTPFIAISRFIAEHEAQSARARVEWALAAQNDIAQAAVGGGGLGAAVGVAAAALGAEVWVFDADAQVIEHAGGSGGSGAAAGLREQVERLLARTSTTPAASDPQTESMVSMMGEVRGEAGSGGLDGPPERSGAGTGPRSRSDFSAGGRPGTAQTLGAPGRTHGVIAWARADPFDAGDEAVATVLTALADVSLEHAEDLRISHRTIMEQLFQLLRDGGVETVRRAAGAIRIVLPGEPFQVFAIPLPSVTPALHDSLERRAARPRTGYFTVTTGEHLVLLVDQGRVRGERAFLEAHSATAGVSDPAGWDELNVALTQAVRAAEGAPAGRVADFSQLVNQSFFGLLATGSVADVARARLAPLLRSAEGRESLRFAEVWLRHNGRWDPAARELGLHRHSLRLRIDSLADRLGVPLDTFQGRAELWALLAALELARPSRPA</sequence>
<dbReference type="SUPFAM" id="SSF51971">
    <property type="entry name" value="Nucleotide-binding domain"/>
    <property type="match status" value="1"/>
</dbReference>
<dbReference type="AlphaFoldDB" id="A0AA42BUM2"/>
<dbReference type="InterPro" id="IPR051448">
    <property type="entry name" value="CdaR-like_regulators"/>
</dbReference>
<dbReference type="InterPro" id="IPR042070">
    <property type="entry name" value="PucR_C-HTH_sf"/>
</dbReference>
<name>A0AA42BUM2_9MICO</name>
<protein>
    <submittedName>
        <fullName evidence="4">PucR family transcriptional regulator ligand-binding domain-containing protein</fullName>
    </submittedName>
</protein>
<reference evidence="4" key="1">
    <citation type="submission" date="2022-08" db="EMBL/GenBank/DDBJ databases">
        <authorList>
            <person name="Deng Y."/>
            <person name="Han X.-F."/>
            <person name="Zhang Y.-Q."/>
        </authorList>
    </citation>
    <scope>NUCLEOTIDE SEQUENCE</scope>
    <source>
        <strain evidence="4">CPCC 203407</strain>
    </source>
</reference>
<evidence type="ECO:0000256" key="1">
    <source>
        <dbReference type="SAM" id="MobiDB-lite"/>
    </source>
</evidence>